<dbReference type="EMBL" id="BARW01029412">
    <property type="protein sequence ID" value="GAJ09191.1"/>
    <property type="molecule type" value="Genomic_DNA"/>
</dbReference>
<comment type="caution">
    <text evidence="1">The sequence shown here is derived from an EMBL/GenBank/DDBJ whole genome shotgun (WGS) entry which is preliminary data.</text>
</comment>
<reference evidence="1" key="1">
    <citation type="journal article" date="2014" name="Front. Microbiol.">
        <title>High frequency of phylogenetically diverse reductive dehalogenase-homologous genes in deep subseafloor sedimentary metagenomes.</title>
        <authorList>
            <person name="Kawai M."/>
            <person name="Futagami T."/>
            <person name="Toyoda A."/>
            <person name="Takaki Y."/>
            <person name="Nishi S."/>
            <person name="Hori S."/>
            <person name="Arai W."/>
            <person name="Tsubouchi T."/>
            <person name="Morono Y."/>
            <person name="Uchiyama I."/>
            <person name="Ito T."/>
            <person name="Fujiyama A."/>
            <person name="Inagaki F."/>
            <person name="Takami H."/>
        </authorList>
    </citation>
    <scope>NUCLEOTIDE SEQUENCE</scope>
    <source>
        <strain evidence="1">Expedition CK06-06</strain>
    </source>
</reference>
<proteinExistence type="predicted"/>
<sequence>MKKQKNYDKKVKQTRILLSDYLLLKGYAQEAGVSMSEALHTIITRDWAMAKRKAEPVAVATKPAIRVKAPVALPVTAPVALRHGSPVSIATNGSKIPAFRIKHKGARYD</sequence>
<accession>X1V8N9</accession>
<organism evidence="1">
    <name type="scientific">marine sediment metagenome</name>
    <dbReference type="NCBI Taxonomy" id="412755"/>
    <lineage>
        <taxon>unclassified sequences</taxon>
        <taxon>metagenomes</taxon>
        <taxon>ecological metagenomes</taxon>
    </lineage>
</organism>
<gene>
    <name evidence="1" type="ORF">S12H4_47266</name>
</gene>
<evidence type="ECO:0000313" key="1">
    <source>
        <dbReference type="EMBL" id="GAJ09191.1"/>
    </source>
</evidence>
<dbReference type="AlphaFoldDB" id="X1V8N9"/>
<name>X1V8N9_9ZZZZ</name>
<protein>
    <submittedName>
        <fullName evidence="1">Uncharacterized protein</fullName>
    </submittedName>
</protein>